<accession>A0A936Z2N6</accession>
<dbReference type="AlphaFoldDB" id="A0A936Z2N6"/>
<evidence type="ECO:0000256" key="1">
    <source>
        <dbReference type="ARBA" id="ARBA00022649"/>
    </source>
</evidence>
<name>A0A936Z2N6_9BURK</name>
<organism evidence="2 3">
    <name type="scientific">Ramlibacter monticola</name>
    <dbReference type="NCBI Taxonomy" id="1926872"/>
    <lineage>
        <taxon>Bacteria</taxon>
        <taxon>Pseudomonadati</taxon>
        <taxon>Pseudomonadota</taxon>
        <taxon>Betaproteobacteria</taxon>
        <taxon>Burkholderiales</taxon>
        <taxon>Comamonadaceae</taxon>
        <taxon>Ramlibacter</taxon>
    </lineage>
</organism>
<sequence>MKQARFTALARAELLAEISYYESRRTGLGARFRAEVEAAAELAASSPKSGAPVAGVARRRLLATFPFSLVYTETDYGVLIHAVAHNRRRPTYWIGRLGDEG</sequence>
<dbReference type="Pfam" id="PF05016">
    <property type="entry name" value="ParE_toxin"/>
    <property type="match status" value="1"/>
</dbReference>
<dbReference type="InterPro" id="IPR007712">
    <property type="entry name" value="RelE/ParE_toxin"/>
</dbReference>
<proteinExistence type="predicted"/>
<dbReference type="InterPro" id="IPR035093">
    <property type="entry name" value="RelE/ParE_toxin_dom_sf"/>
</dbReference>
<dbReference type="Gene3D" id="3.30.2310.20">
    <property type="entry name" value="RelE-like"/>
    <property type="match status" value="1"/>
</dbReference>
<evidence type="ECO:0000313" key="2">
    <source>
        <dbReference type="EMBL" id="MBL0393935.1"/>
    </source>
</evidence>
<evidence type="ECO:0000313" key="3">
    <source>
        <dbReference type="Proteomes" id="UP000599109"/>
    </source>
</evidence>
<dbReference type="Proteomes" id="UP000599109">
    <property type="component" value="Unassembled WGS sequence"/>
</dbReference>
<dbReference type="RefSeq" id="WP_201676583.1">
    <property type="nucleotide sequence ID" value="NZ_JAEQNE010000006.1"/>
</dbReference>
<dbReference type="EMBL" id="JAEQNE010000006">
    <property type="protein sequence ID" value="MBL0393935.1"/>
    <property type="molecule type" value="Genomic_DNA"/>
</dbReference>
<keyword evidence="1" id="KW-1277">Toxin-antitoxin system</keyword>
<protein>
    <submittedName>
        <fullName evidence="2">Type II toxin-antitoxin system RelE/ParE family toxin</fullName>
    </submittedName>
</protein>
<comment type="caution">
    <text evidence="2">The sequence shown here is derived from an EMBL/GenBank/DDBJ whole genome shotgun (WGS) entry which is preliminary data.</text>
</comment>
<keyword evidence="3" id="KW-1185">Reference proteome</keyword>
<reference evidence="2 3" key="1">
    <citation type="journal article" date="2017" name="Int. J. Syst. Evol. Microbiol.">
        <title>Ramlibacter monticola sp. nov., isolated from forest soil.</title>
        <authorList>
            <person name="Chaudhary D.K."/>
            <person name="Kim J."/>
        </authorList>
    </citation>
    <scope>NUCLEOTIDE SEQUENCE [LARGE SCALE GENOMIC DNA]</scope>
    <source>
        <strain evidence="2 3">KACC 19175</strain>
    </source>
</reference>
<gene>
    <name evidence="2" type="ORF">JJ685_22545</name>
</gene>